<evidence type="ECO:0000256" key="1">
    <source>
        <dbReference type="SAM" id="MobiDB-lite"/>
    </source>
</evidence>
<feature type="region of interest" description="Disordered" evidence="1">
    <location>
        <begin position="1119"/>
        <end position="1152"/>
    </location>
</feature>
<reference evidence="3 4" key="2">
    <citation type="submission" date="2019-01" db="EMBL/GenBank/DDBJ databases">
        <title>Comparative genomic analysis of Brevibacterium aurantiacum sheds light on its evolution and its adaptation to smear-ripened cheeses.</title>
        <authorList>
            <person name="Moineau S."/>
        </authorList>
    </citation>
    <scope>NUCLEOTIDE SEQUENCE [LARGE SCALE GENOMIC DNA]</scope>
    <source>
        <strain evidence="3 4">SMQ-1417</strain>
    </source>
</reference>
<reference evidence="3 4" key="1">
    <citation type="submission" date="2017-12" db="EMBL/GenBank/DDBJ databases">
        <authorList>
            <person name="Levesque S."/>
        </authorList>
    </citation>
    <scope>NUCLEOTIDE SEQUENCE [LARGE SCALE GENOMIC DNA]</scope>
    <source>
        <strain evidence="3 4">SMQ-1417</strain>
    </source>
</reference>
<feature type="domain" description="TrwC relaxase" evidence="2">
    <location>
        <begin position="17"/>
        <end position="309"/>
    </location>
</feature>
<evidence type="ECO:0000259" key="2">
    <source>
        <dbReference type="Pfam" id="PF08751"/>
    </source>
</evidence>
<protein>
    <submittedName>
        <fullName evidence="3">TrwC relaxase</fullName>
    </submittedName>
</protein>
<dbReference type="Proteomes" id="UP000283000">
    <property type="component" value="Chromosome"/>
</dbReference>
<evidence type="ECO:0000313" key="4">
    <source>
        <dbReference type="Proteomes" id="UP000283000"/>
    </source>
</evidence>
<name>A0A3Q9NRJ5_BREAU</name>
<dbReference type="EMBL" id="CP025330">
    <property type="protein sequence ID" value="AZT91864.1"/>
    <property type="molecule type" value="Genomic_DNA"/>
</dbReference>
<dbReference type="AlphaFoldDB" id="A0A3Q9NRJ5"/>
<dbReference type="SUPFAM" id="SSF52540">
    <property type="entry name" value="P-loop containing nucleoside triphosphate hydrolases"/>
    <property type="match status" value="1"/>
</dbReference>
<sequence length="1152" mass="124443">MTGMKGGVTLFRGPGTAARRYLESDRSTADDYYLEGGTALADFTITNAAGEVVANTGLDPEQYAGWVDWVHPLTGERMGIPREAGEIRKGSPRFAEMVVNTPKSLSIAAALHPEVSDALDAAQQDAVAEIRRWLAQHAYTRVGPRGEQEIIPAESVQTVAVVHRTSRAGDPHRHVHFQIGTRVPAAGKWRALDTAVLFKQQGAIRALGAAVIAAHPHLAATLDAHGLTLDPVTGEVTELETFNPVMSKRAHQVERNLKRLEAEWESAHPGEEAGPVVRARLLHKAWAHERPNKKPSDLGDEDAWKQELVEAGYNPETLTRAPAPERVSVDDLSVQEVANRALDRSAAGGSTWTVHTIREHVTRITTDHGAQATPTELREFVQLATDLAIGDCFSVLPPGAVHPEHVAHLTSLRVVEAETQLRDRLEVQAPNREPPRPDLTELAAEHGLDAGQAEAAAAVASPDPLVVVEGAAGSGKTTMLATAIEALDHDGRSVRVVTPTKKAAQVAAETLKVPADSVAALVYAHGFRWNDDGVWTRLKPGDTDPTTGQTYMGPPQGARLVRGERVIVDEAGMLDQDTALALLTIVRESRASVALVGDRAQLPAVGRGGVLDMAAHIRGATVDMSELHRFDDEHYAALTLRMRDGKNPAAIFDQLHSLGLVRLHADDDALREHIAEHTAREDAVTVATNDEATVLNERIRTVRVEAGEVDDTRTVTGSDGLAIGVGDLVQARQNDAELRVANRQTFTIQSVDEDGAVHAIETGTDRKHSVTVALPAEYVAEHVHLAYASTAYGVQGATVDSAHTVLSDALDAAAVYVGLTRGSGRNELHVIAADLAGARAQFVEAMGRDRADRGLTDATARANEAIAGLVKDGPISMVSEELARLDGLAEKAEQRAAWWENVGDQLTGLSARHRDETDESTSALATAEEHATTVGADTLAPLEARAETEGQEYLDAVGEEAQAAGRLATAGWFGKRRAQREHDTAREHTQALRGRLSSEWGTLPRHGGDLDEWVDRVAAQRAEESPEVVEAGEAVVEARQARTGLQERQRRDRLTLLARLHGVDNVRRDPDRYLRTSPRREAAKWRASAEEARADAAELRGLPSDQAADLIEIKRATAEAHETALRERQRQLPDEQHPARSTPRREGPARGL</sequence>
<proteinExistence type="predicted"/>
<dbReference type="Pfam" id="PF08751">
    <property type="entry name" value="TrwC"/>
    <property type="match status" value="1"/>
</dbReference>
<dbReference type="InterPro" id="IPR027417">
    <property type="entry name" value="P-loop_NTPase"/>
</dbReference>
<accession>A0A3Q9NRJ5</accession>
<dbReference type="Gene3D" id="3.40.50.300">
    <property type="entry name" value="P-loop containing nucleotide triphosphate hydrolases"/>
    <property type="match status" value="2"/>
</dbReference>
<organism evidence="3 4">
    <name type="scientific">Brevibacterium aurantiacum</name>
    <dbReference type="NCBI Taxonomy" id="273384"/>
    <lineage>
        <taxon>Bacteria</taxon>
        <taxon>Bacillati</taxon>
        <taxon>Actinomycetota</taxon>
        <taxon>Actinomycetes</taxon>
        <taxon>Micrococcales</taxon>
        <taxon>Brevibacteriaceae</taxon>
        <taxon>Brevibacterium</taxon>
    </lineage>
</organism>
<dbReference type="Pfam" id="PF13604">
    <property type="entry name" value="AAA_30"/>
    <property type="match status" value="1"/>
</dbReference>
<gene>
    <name evidence="3" type="ORF">CXR23_00815</name>
</gene>
<dbReference type="NCBIfam" id="NF041492">
    <property type="entry name" value="MobF"/>
    <property type="match status" value="1"/>
</dbReference>
<dbReference type="SUPFAM" id="SSF55464">
    <property type="entry name" value="Origin of replication-binding domain, RBD-like"/>
    <property type="match status" value="1"/>
</dbReference>
<dbReference type="InterPro" id="IPR014862">
    <property type="entry name" value="TrwC"/>
</dbReference>
<evidence type="ECO:0000313" key="3">
    <source>
        <dbReference type="EMBL" id="AZT91864.1"/>
    </source>
</evidence>
<dbReference type="Gene3D" id="2.30.30.940">
    <property type="match status" value="1"/>
</dbReference>